<dbReference type="Proteomes" id="UP000483820">
    <property type="component" value="Chromosome V"/>
</dbReference>
<sequence>MCISICFIVYIFLIPFSLGNNDKDLKHVLDAYKENPDCVFNYTQFNSTTIKFFPQCEMVYAIIVINSDTDLSGAQIKNRLKNMNTLVGGIIIENSNITSFSILTPEKTRGYVGFYCETYGLFLKNNSYLTDASMLSNIRLYPGNSQGDCVIQVKDNKLLDMEKLCDNGWLAESTDLTTTGNLKNCGCQISEISSSAQNCSATYNGIQLLNVSVNTSHFSNIKLVKGIINIQDTNIQNLSFLKSFQYWTNIENNAPDGITLANFENLHPDFCLSLSEMMILLELNLPFVNLQAKFCEDPGDIVELILCRFSSMYDLPNNCDIVLGDLKIEKGDEDDCTKLNNMKYLFGALIVQNTELTDLDNLAACKHIVSLNDSYPVIQFISNKKLKNLELRYIYSITTRGKREAIIQDNDLFKAELGNQSCQLFQSYTEYSEFMTRLVYTGGDCGLYTF</sequence>
<feature type="domain" description="Receptor L-domain" evidence="2">
    <location>
        <begin position="318"/>
        <end position="412"/>
    </location>
</feature>
<name>A0A6A5GHD5_CAERE</name>
<comment type="caution">
    <text evidence="3">The sequence shown here is derived from an EMBL/GenBank/DDBJ whole genome shotgun (WGS) entry which is preliminary data.</text>
</comment>
<evidence type="ECO:0000313" key="4">
    <source>
        <dbReference type="Proteomes" id="UP000483820"/>
    </source>
</evidence>
<proteinExistence type="predicted"/>
<gene>
    <name evidence="3" type="ORF">GCK72_020634</name>
</gene>
<dbReference type="AlphaFoldDB" id="A0A6A5GHD5"/>
<protein>
    <recommendedName>
        <fullName evidence="2">Receptor L-domain domain-containing protein</fullName>
    </recommendedName>
</protein>
<dbReference type="GeneID" id="9827054"/>
<accession>A0A6A5GHD5</accession>
<dbReference type="RefSeq" id="XP_053582611.1">
    <property type="nucleotide sequence ID" value="XM_053733698.1"/>
</dbReference>
<evidence type="ECO:0000259" key="2">
    <source>
        <dbReference type="Pfam" id="PF01030"/>
    </source>
</evidence>
<dbReference type="EMBL" id="WUAV01000005">
    <property type="protein sequence ID" value="KAF1754076.1"/>
    <property type="molecule type" value="Genomic_DNA"/>
</dbReference>
<dbReference type="KEGG" id="crq:GCK72_020634"/>
<dbReference type="InterPro" id="IPR036941">
    <property type="entry name" value="Rcpt_L-dom_sf"/>
</dbReference>
<dbReference type="Gene3D" id="3.80.20.20">
    <property type="entry name" value="Receptor L-domain"/>
    <property type="match status" value="1"/>
</dbReference>
<dbReference type="PANTHER" id="PTHR21662">
    <property type="entry name" value="RECEPTOR PROTEIN-TYROSINE KINASE"/>
    <property type="match status" value="1"/>
</dbReference>
<dbReference type="SUPFAM" id="SSF52058">
    <property type="entry name" value="L domain-like"/>
    <property type="match status" value="3"/>
</dbReference>
<keyword evidence="1" id="KW-0732">Signal</keyword>
<feature type="chain" id="PRO_5025503028" description="Receptor L-domain domain-containing protein" evidence="1">
    <location>
        <begin position="20"/>
        <end position="450"/>
    </location>
</feature>
<dbReference type="InterPro" id="IPR000494">
    <property type="entry name" value="Rcpt_L-dom"/>
</dbReference>
<organism evidence="3 4">
    <name type="scientific">Caenorhabditis remanei</name>
    <name type="common">Caenorhabditis vulgaris</name>
    <dbReference type="NCBI Taxonomy" id="31234"/>
    <lineage>
        <taxon>Eukaryota</taxon>
        <taxon>Metazoa</taxon>
        <taxon>Ecdysozoa</taxon>
        <taxon>Nematoda</taxon>
        <taxon>Chromadorea</taxon>
        <taxon>Rhabditida</taxon>
        <taxon>Rhabditina</taxon>
        <taxon>Rhabditomorpha</taxon>
        <taxon>Rhabditoidea</taxon>
        <taxon>Rhabditidae</taxon>
        <taxon>Peloderinae</taxon>
        <taxon>Caenorhabditis</taxon>
    </lineage>
</organism>
<dbReference type="Pfam" id="PF01030">
    <property type="entry name" value="Recep_L_domain"/>
    <property type="match status" value="1"/>
</dbReference>
<evidence type="ECO:0000313" key="3">
    <source>
        <dbReference type="EMBL" id="KAF1754076.1"/>
    </source>
</evidence>
<reference evidence="3 4" key="1">
    <citation type="submission" date="2019-12" db="EMBL/GenBank/DDBJ databases">
        <title>Chromosome-level assembly of the Caenorhabditis remanei genome.</title>
        <authorList>
            <person name="Teterina A.A."/>
            <person name="Willis J.H."/>
            <person name="Phillips P.C."/>
        </authorList>
    </citation>
    <scope>NUCLEOTIDE SEQUENCE [LARGE SCALE GENOMIC DNA]</scope>
    <source>
        <strain evidence="3 4">PX506</strain>
        <tissue evidence="3">Whole organism</tissue>
    </source>
</reference>
<evidence type="ECO:0000256" key="1">
    <source>
        <dbReference type="SAM" id="SignalP"/>
    </source>
</evidence>
<dbReference type="PANTHER" id="PTHR21662:SF14">
    <property type="entry name" value="INSULIN_EGF-RECEPTOR L DOMAIN PROTEIN-RELATED"/>
    <property type="match status" value="1"/>
</dbReference>
<dbReference type="CTD" id="9827054"/>
<dbReference type="InterPro" id="IPR053079">
    <property type="entry name" value="SPS2_domain"/>
</dbReference>
<feature type="signal peptide" evidence="1">
    <location>
        <begin position="1"/>
        <end position="19"/>
    </location>
</feature>